<dbReference type="EMBL" id="QRVK01000005">
    <property type="protein sequence ID" value="RGS43672.1"/>
    <property type="molecule type" value="Genomic_DNA"/>
</dbReference>
<evidence type="ECO:0000313" key="3">
    <source>
        <dbReference type="Proteomes" id="UP000283295"/>
    </source>
</evidence>
<proteinExistence type="predicted"/>
<comment type="caution">
    <text evidence="2">The sequence shown here is derived from an EMBL/GenBank/DDBJ whole genome shotgun (WGS) entry which is preliminary data.</text>
</comment>
<evidence type="ECO:0000256" key="1">
    <source>
        <dbReference type="SAM" id="MobiDB-lite"/>
    </source>
</evidence>
<sequence>MERHMFSGNFRHPLDNLIRDDSLFMLEAILPFVSDNMKAPLAMYIKIMELQSILSCLQDRNYMESCGLHKDINNQDDILSSLAACGFPDVQGQFANIKKMMDMMKVMEASKEMSGKGSRGSGLFSDLFGTSSSSGNDTEPLYEHYRPNGCENQNSSYADEAQDNPYSNDPQAAHDIHTSDDLYGSIQDLFDEYDRNNL</sequence>
<reference evidence="2 3" key="1">
    <citation type="submission" date="2018-08" db="EMBL/GenBank/DDBJ databases">
        <title>A genome reference for cultivated species of the human gut microbiota.</title>
        <authorList>
            <person name="Zou Y."/>
            <person name="Xue W."/>
            <person name="Luo G."/>
        </authorList>
    </citation>
    <scope>NUCLEOTIDE SEQUENCE [LARGE SCALE GENOMIC DNA]</scope>
    <source>
        <strain evidence="2 3">AF22-21</strain>
    </source>
</reference>
<dbReference type="Proteomes" id="UP000283295">
    <property type="component" value="Unassembled WGS sequence"/>
</dbReference>
<gene>
    <name evidence="2" type="ORF">DWX94_03640</name>
</gene>
<dbReference type="OrthoDB" id="2063172at2"/>
<name>A0A3R5ZME4_9FIRM</name>
<organism evidence="2 3">
    <name type="scientific">Coprococcus eutactus</name>
    <dbReference type="NCBI Taxonomy" id="33043"/>
    <lineage>
        <taxon>Bacteria</taxon>
        <taxon>Bacillati</taxon>
        <taxon>Bacillota</taxon>
        <taxon>Clostridia</taxon>
        <taxon>Lachnospirales</taxon>
        <taxon>Lachnospiraceae</taxon>
        <taxon>Coprococcus</taxon>
    </lineage>
</organism>
<feature type="region of interest" description="Disordered" evidence="1">
    <location>
        <begin position="128"/>
        <end position="176"/>
    </location>
</feature>
<accession>A0A3R5ZME4</accession>
<protein>
    <submittedName>
        <fullName evidence="2">Uncharacterized protein</fullName>
    </submittedName>
</protein>
<dbReference type="AlphaFoldDB" id="A0A3R5ZME4"/>
<feature type="compositionally biased region" description="Polar residues" evidence="1">
    <location>
        <begin position="128"/>
        <end position="137"/>
    </location>
</feature>
<evidence type="ECO:0000313" key="2">
    <source>
        <dbReference type="EMBL" id="RGS43672.1"/>
    </source>
</evidence>